<accession>A0ABS5G0H5</accession>
<dbReference type="PANTHER" id="PTHR10742">
    <property type="entry name" value="FLAVIN MONOAMINE OXIDASE"/>
    <property type="match status" value="1"/>
</dbReference>
<comment type="caution">
    <text evidence="9">The sequence shown here is derived from an EMBL/GenBank/DDBJ whole genome shotgun (WGS) entry which is preliminary data.</text>
</comment>
<sequence>MSSLPSSIDIAIIGAGAAGLGAAHALQGRGVSCIVLEARDRIGGRAHTIMASPDVTFDLGCGWLHSADRNAFVAIAEQLSFTIDKSRPPWRDQAYEAAFPREERAEFIGALEAFFTRTAEAAARGHDAPASDYLEPGNRWNGMIDAICTYLNGCELEQMSLLDFEAYADTEVNWRIRRGYGALVAAYGAGLPIALNCNVTLIDHGDTRIRLTTSQGTLTADKVIVTVPTNLIADEAIRFRPPLPAKVEAAAGLPLGLDNKVTLALDGWEHLPKDSGMRGRSHTARVGSFQLRPFGQPCIEGFYGGSFAREIEAAGAGALAAQAIDDVVALLGHDIRKSLKPLAESRWGADPFARGAYSHALPGHAGKRAVLAAPVDDRLFFAGEATPPDFFSTAHGARDSGERAAREALASLGKR</sequence>
<evidence type="ECO:0000313" key="9">
    <source>
        <dbReference type="EMBL" id="MBR1134818.1"/>
    </source>
</evidence>
<keyword evidence="5" id="KW-0073">Auxin biosynthesis</keyword>
<dbReference type="InterPro" id="IPR036188">
    <property type="entry name" value="FAD/NAD-bd_sf"/>
</dbReference>
<dbReference type="SUPFAM" id="SSF51905">
    <property type="entry name" value="FAD/NAD(P)-binding domain"/>
    <property type="match status" value="1"/>
</dbReference>
<dbReference type="InterPro" id="IPR002937">
    <property type="entry name" value="Amino_oxidase"/>
</dbReference>
<feature type="domain" description="Amine oxidase" evidence="8">
    <location>
        <begin position="18"/>
        <end position="408"/>
    </location>
</feature>
<organism evidence="9 10">
    <name type="scientific">Bradyrhizobium denitrificans</name>
    <dbReference type="NCBI Taxonomy" id="2734912"/>
    <lineage>
        <taxon>Bacteria</taxon>
        <taxon>Pseudomonadati</taxon>
        <taxon>Pseudomonadota</taxon>
        <taxon>Alphaproteobacteria</taxon>
        <taxon>Hyphomicrobiales</taxon>
        <taxon>Nitrobacteraceae</taxon>
        <taxon>Bradyrhizobium</taxon>
    </lineage>
</organism>
<comment type="catalytic activity">
    <reaction evidence="6">
        <text>L-tryptophan + O2 = indole-3-acetamide + CO2 + H2O</text>
        <dbReference type="Rhea" id="RHEA:16165"/>
        <dbReference type="ChEBI" id="CHEBI:15377"/>
        <dbReference type="ChEBI" id="CHEBI:15379"/>
        <dbReference type="ChEBI" id="CHEBI:16031"/>
        <dbReference type="ChEBI" id="CHEBI:16526"/>
        <dbReference type="ChEBI" id="CHEBI:57912"/>
        <dbReference type="EC" id="1.13.12.3"/>
    </reaction>
</comment>
<evidence type="ECO:0000313" key="10">
    <source>
        <dbReference type="Proteomes" id="UP001314635"/>
    </source>
</evidence>
<proteinExistence type="inferred from homology"/>
<dbReference type="SUPFAM" id="SSF54373">
    <property type="entry name" value="FAD-linked reductases, C-terminal domain"/>
    <property type="match status" value="1"/>
</dbReference>
<gene>
    <name evidence="9" type="ORF">JQ619_03475</name>
</gene>
<name>A0ABS5G0H5_9BRAD</name>
<evidence type="ECO:0000256" key="4">
    <source>
        <dbReference type="ARBA" id="ARBA00017871"/>
    </source>
</evidence>
<feature type="region of interest" description="Disordered" evidence="7">
    <location>
        <begin position="392"/>
        <end position="415"/>
    </location>
</feature>
<evidence type="ECO:0000256" key="7">
    <source>
        <dbReference type="SAM" id="MobiDB-lite"/>
    </source>
</evidence>
<dbReference type="EMBL" id="JAFCLK010000003">
    <property type="protein sequence ID" value="MBR1134818.1"/>
    <property type="molecule type" value="Genomic_DNA"/>
</dbReference>
<dbReference type="RefSeq" id="WP_172238098.1">
    <property type="nucleotide sequence ID" value="NZ_JABFDP010000018.1"/>
</dbReference>
<feature type="compositionally biased region" description="Basic and acidic residues" evidence="7">
    <location>
        <begin position="396"/>
        <end position="406"/>
    </location>
</feature>
<comment type="similarity">
    <text evidence="2">Belongs to the tryptophan 2-monooxygenase family.</text>
</comment>
<comment type="pathway">
    <text evidence="1">Plant hormone metabolism; auxin biosynthesis.</text>
</comment>
<dbReference type="Proteomes" id="UP001314635">
    <property type="component" value="Unassembled WGS sequence"/>
</dbReference>
<keyword evidence="10" id="KW-1185">Reference proteome</keyword>
<evidence type="ECO:0000259" key="8">
    <source>
        <dbReference type="Pfam" id="PF01593"/>
    </source>
</evidence>
<reference evidence="10" key="1">
    <citation type="journal article" date="2021" name="ISME J.">
        <title>Evolutionary origin and ecological implication of a unique nif island in free-living Bradyrhizobium lineages.</title>
        <authorList>
            <person name="Tao J."/>
        </authorList>
    </citation>
    <scope>NUCLEOTIDE SEQUENCE [LARGE SCALE GENOMIC DNA]</scope>
    <source>
        <strain evidence="10">SZCCT0094</strain>
    </source>
</reference>
<dbReference type="PANTHER" id="PTHR10742:SF410">
    <property type="entry name" value="LYSINE-SPECIFIC HISTONE DEMETHYLASE 2"/>
    <property type="match status" value="1"/>
</dbReference>
<dbReference type="Pfam" id="PF01593">
    <property type="entry name" value="Amino_oxidase"/>
    <property type="match status" value="1"/>
</dbReference>
<evidence type="ECO:0000256" key="6">
    <source>
        <dbReference type="ARBA" id="ARBA00047321"/>
    </source>
</evidence>
<evidence type="ECO:0000256" key="1">
    <source>
        <dbReference type="ARBA" id="ARBA00004814"/>
    </source>
</evidence>
<dbReference type="EC" id="1.13.12.3" evidence="3"/>
<evidence type="ECO:0000256" key="3">
    <source>
        <dbReference type="ARBA" id="ARBA00012535"/>
    </source>
</evidence>
<evidence type="ECO:0000256" key="5">
    <source>
        <dbReference type="ARBA" id="ARBA00023070"/>
    </source>
</evidence>
<protein>
    <recommendedName>
        <fullName evidence="4">Tryptophan 2-monooxygenase</fullName>
        <ecNumber evidence="3">1.13.12.3</ecNumber>
    </recommendedName>
</protein>
<dbReference type="InterPro" id="IPR050281">
    <property type="entry name" value="Flavin_monoamine_oxidase"/>
</dbReference>
<evidence type="ECO:0000256" key="2">
    <source>
        <dbReference type="ARBA" id="ARBA00005833"/>
    </source>
</evidence>
<dbReference type="Gene3D" id="3.50.50.60">
    <property type="entry name" value="FAD/NAD(P)-binding domain"/>
    <property type="match status" value="1"/>
</dbReference>